<accession>A0A316ZEE3</accession>
<dbReference type="RefSeq" id="XP_025598954.1">
    <property type="nucleotide sequence ID" value="XM_025742068.1"/>
</dbReference>
<sequence>MPLLTALLLLRAPANASSSVGSSAAASASRSGSATASLASASATATASGAAATASSSSVVVVVAAGHNSEGTLVLNEQGEFNGSCSVIASSVPDAAEGSCAGYIQDVTSYCCAAVGGNLTQIALPDGTGSPEGVMGTECESSAYVDMLQCFQYTSQNHCSHTALGPYGICNPAASQKDTSRSLQSNSGSTSSAHKLRSPGRIESALTLAVLAGGVALLMQ</sequence>
<gene>
    <name evidence="3" type="ORF">FA09DRAFT_329185</name>
</gene>
<dbReference type="Proteomes" id="UP000245946">
    <property type="component" value="Unassembled WGS sequence"/>
</dbReference>
<proteinExistence type="predicted"/>
<evidence type="ECO:0000256" key="1">
    <source>
        <dbReference type="SAM" id="MobiDB-lite"/>
    </source>
</evidence>
<feature type="signal peptide" evidence="2">
    <location>
        <begin position="1"/>
        <end position="16"/>
    </location>
</feature>
<name>A0A316ZEE3_9BASI</name>
<evidence type="ECO:0000256" key="2">
    <source>
        <dbReference type="SAM" id="SignalP"/>
    </source>
</evidence>
<feature type="region of interest" description="Disordered" evidence="1">
    <location>
        <begin position="178"/>
        <end position="198"/>
    </location>
</feature>
<dbReference type="OrthoDB" id="3365535at2759"/>
<reference evidence="3 4" key="1">
    <citation type="journal article" date="2018" name="Mol. Biol. Evol.">
        <title>Broad Genomic Sampling Reveals a Smut Pathogenic Ancestry of the Fungal Clade Ustilaginomycotina.</title>
        <authorList>
            <person name="Kijpornyongpan T."/>
            <person name="Mondo S.J."/>
            <person name="Barry K."/>
            <person name="Sandor L."/>
            <person name="Lee J."/>
            <person name="Lipzen A."/>
            <person name="Pangilinan J."/>
            <person name="LaButti K."/>
            <person name="Hainaut M."/>
            <person name="Henrissat B."/>
            <person name="Grigoriev I.V."/>
            <person name="Spatafora J.W."/>
            <person name="Aime M.C."/>
        </authorList>
    </citation>
    <scope>NUCLEOTIDE SEQUENCE [LARGE SCALE GENOMIC DNA]</scope>
    <source>
        <strain evidence="3 4">MCA 4186</strain>
    </source>
</reference>
<evidence type="ECO:0000313" key="3">
    <source>
        <dbReference type="EMBL" id="PWN98675.1"/>
    </source>
</evidence>
<dbReference type="GeneID" id="37269612"/>
<dbReference type="EMBL" id="KZ819290">
    <property type="protein sequence ID" value="PWN98675.1"/>
    <property type="molecule type" value="Genomic_DNA"/>
</dbReference>
<dbReference type="AlphaFoldDB" id="A0A316ZEE3"/>
<feature type="chain" id="PRO_5016423089" evidence="2">
    <location>
        <begin position="17"/>
        <end position="220"/>
    </location>
</feature>
<protein>
    <submittedName>
        <fullName evidence="3">Uncharacterized protein</fullName>
    </submittedName>
</protein>
<organism evidence="3 4">
    <name type="scientific">Tilletiopsis washingtonensis</name>
    <dbReference type="NCBI Taxonomy" id="58919"/>
    <lineage>
        <taxon>Eukaryota</taxon>
        <taxon>Fungi</taxon>
        <taxon>Dikarya</taxon>
        <taxon>Basidiomycota</taxon>
        <taxon>Ustilaginomycotina</taxon>
        <taxon>Exobasidiomycetes</taxon>
        <taxon>Entylomatales</taxon>
        <taxon>Entylomatales incertae sedis</taxon>
        <taxon>Tilletiopsis</taxon>
    </lineage>
</organism>
<feature type="compositionally biased region" description="Polar residues" evidence="1">
    <location>
        <begin position="178"/>
        <end position="193"/>
    </location>
</feature>
<evidence type="ECO:0000313" key="4">
    <source>
        <dbReference type="Proteomes" id="UP000245946"/>
    </source>
</evidence>
<keyword evidence="2" id="KW-0732">Signal</keyword>
<keyword evidence="4" id="KW-1185">Reference proteome</keyword>